<name>A0AAV7UVS2_PLEWA</name>
<comment type="caution">
    <text evidence="2">The sequence shown here is derived from an EMBL/GenBank/DDBJ whole genome shotgun (WGS) entry which is preliminary data.</text>
</comment>
<keyword evidence="3" id="KW-1185">Reference proteome</keyword>
<protein>
    <submittedName>
        <fullName evidence="2">Uncharacterized protein</fullName>
    </submittedName>
</protein>
<feature type="compositionally biased region" description="Basic and acidic residues" evidence="1">
    <location>
        <begin position="1"/>
        <end position="17"/>
    </location>
</feature>
<proteinExistence type="predicted"/>
<organism evidence="2 3">
    <name type="scientific">Pleurodeles waltl</name>
    <name type="common">Iberian ribbed newt</name>
    <dbReference type="NCBI Taxonomy" id="8319"/>
    <lineage>
        <taxon>Eukaryota</taxon>
        <taxon>Metazoa</taxon>
        <taxon>Chordata</taxon>
        <taxon>Craniata</taxon>
        <taxon>Vertebrata</taxon>
        <taxon>Euteleostomi</taxon>
        <taxon>Amphibia</taxon>
        <taxon>Batrachia</taxon>
        <taxon>Caudata</taxon>
        <taxon>Salamandroidea</taxon>
        <taxon>Salamandridae</taxon>
        <taxon>Pleurodelinae</taxon>
        <taxon>Pleurodeles</taxon>
    </lineage>
</organism>
<gene>
    <name evidence="2" type="ORF">NDU88_002027</name>
</gene>
<dbReference type="Proteomes" id="UP001066276">
    <property type="component" value="Chromosome 2_2"/>
</dbReference>
<dbReference type="AlphaFoldDB" id="A0AAV7UVS2"/>
<feature type="region of interest" description="Disordered" evidence="1">
    <location>
        <begin position="1"/>
        <end position="66"/>
    </location>
</feature>
<evidence type="ECO:0000256" key="1">
    <source>
        <dbReference type="SAM" id="MobiDB-lite"/>
    </source>
</evidence>
<reference evidence="2" key="1">
    <citation type="journal article" date="2022" name="bioRxiv">
        <title>Sequencing and chromosome-scale assembly of the giantPleurodeles waltlgenome.</title>
        <authorList>
            <person name="Brown T."/>
            <person name="Elewa A."/>
            <person name="Iarovenko S."/>
            <person name="Subramanian E."/>
            <person name="Araus A.J."/>
            <person name="Petzold A."/>
            <person name="Susuki M."/>
            <person name="Suzuki K.-i.T."/>
            <person name="Hayashi T."/>
            <person name="Toyoda A."/>
            <person name="Oliveira C."/>
            <person name="Osipova E."/>
            <person name="Leigh N.D."/>
            <person name="Simon A."/>
            <person name="Yun M.H."/>
        </authorList>
    </citation>
    <scope>NUCLEOTIDE SEQUENCE</scope>
    <source>
        <strain evidence="2">20211129_DDA</strain>
        <tissue evidence="2">Liver</tissue>
    </source>
</reference>
<feature type="compositionally biased region" description="Basic and acidic residues" evidence="1">
    <location>
        <begin position="27"/>
        <end position="50"/>
    </location>
</feature>
<evidence type="ECO:0000313" key="2">
    <source>
        <dbReference type="EMBL" id="KAJ1192721.1"/>
    </source>
</evidence>
<sequence>MERRLKTERKAEVREEDAGPNQETPELLEKARTEERREPKPEMGNERSGEEPSTLPPHHVPGGRWLDKIRAYLSL</sequence>
<dbReference type="EMBL" id="JANPWB010000004">
    <property type="protein sequence ID" value="KAJ1192721.1"/>
    <property type="molecule type" value="Genomic_DNA"/>
</dbReference>
<accession>A0AAV7UVS2</accession>
<evidence type="ECO:0000313" key="3">
    <source>
        <dbReference type="Proteomes" id="UP001066276"/>
    </source>
</evidence>